<accession>A0ABV7JJD6</accession>
<proteinExistence type="predicted"/>
<dbReference type="Proteomes" id="UP001595526">
    <property type="component" value="Unassembled WGS sequence"/>
</dbReference>
<keyword evidence="3" id="KW-1185">Reference proteome</keyword>
<feature type="transmembrane region" description="Helical" evidence="1">
    <location>
        <begin position="157"/>
        <end position="176"/>
    </location>
</feature>
<sequence length="250" mass="28412">MEQRRGFYSWFQSETDSRGFETRWAGAAARTVGKLEMLLWKSSDVLGYSNSEIRGFVQSGNKLILDDVWGSLQGLYNGQPLVGAAAQSWDSKQLYQEQILINDLYWGLSNKSLTTLENSIKQNYILSRFTTDPRFKGSILNTHDRYKFGMKLMGIKMFYKINLIVSVVLFLLTMTVRNRLLYAMTDNVKLAQNILSVWNAVMLLGLSILLIQSIWLATKLGGRYYFFGGLALVMLLVTVIGIFLTPRGTI</sequence>
<feature type="transmembrane region" description="Helical" evidence="1">
    <location>
        <begin position="196"/>
        <end position="217"/>
    </location>
</feature>
<evidence type="ECO:0000313" key="2">
    <source>
        <dbReference type="EMBL" id="MFC3198170.1"/>
    </source>
</evidence>
<keyword evidence="1" id="KW-0472">Membrane</keyword>
<protein>
    <submittedName>
        <fullName evidence="2">Uncharacterized protein</fullName>
    </submittedName>
</protein>
<dbReference type="EMBL" id="JBHRTA010000033">
    <property type="protein sequence ID" value="MFC3198170.1"/>
    <property type="molecule type" value="Genomic_DNA"/>
</dbReference>
<evidence type="ECO:0000256" key="1">
    <source>
        <dbReference type="SAM" id="Phobius"/>
    </source>
</evidence>
<feature type="transmembrane region" description="Helical" evidence="1">
    <location>
        <begin position="224"/>
        <end position="244"/>
    </location>
</feature>
<name>A0ABV7JJD6_9SPHI</name>
<dbReference type="RefSeq" id="WP_379022571.1">
    <property type="nucleotide sequence ID" value="NZ_JBHRTA010000033.1"/>
</dbReference>
<reference evidence="3" key="1">
    <citation type="journal article" date="2019" name="Int. J. Syst. Evol. Microbiol.">
        <title>The Global Catalogue of Microorganisms (GCM) 10K type strain sequencing project: providing services to taxonomists for standard genome sequencing and annotation.</title>
        <authorList>
            <consortium name="The Broad Institute Genomics Platform"/>
            <consortium name="The Broad Institute Genome Sequencing Center for Infectious Disease"/>
            <person name="Wu L."/>
            <person name="Ma J."/>
        </authorList>
    </citation>
    <scope>NUCLEOTIDE SEQUENCE [LARGE SCALE GENOMIC DNA]</scope>
    <source>
        <strain evidence="3">KCTC 52416</strain>
    </source>
</reference>
<organism evidence="2 3">
    <name type="scientific">Parapedobacter deserti</name>
    <dbReference type="NCBI Taxonomy" id="1912957"/>
    <lineage>
        <taxon>Bacteria</taxon>
        <taxon>Pseudomonadati</taxon>
        <taxon>Bacteroidota</taxon>
        <taxon>Sphingobacteriia</taxon>
        <taxon>Sphingobacteriales</taxon>
        <taxon>Sphingobacteriaceae</taxon>
        <taxon>Parapedobacter</taxon>
    </lineage>
</organism>
<keyword evidence="1" id="KW-0812">Transmembrane</keyword>
<evidence type="ECO:0000313" key="3">
    <source>
        <dbReference type="Proteomes" id="UP001595526"/>
    </source>
</evidence>
<gene>
    <name evidence="2" type="ORF">ACFOET_11160</name>
</gene>
<comment type="caution">
    <text evidence="2">The sequence shown here is derived from an EMBL/GenBank/DDBJ whole genome shotgun (WGS) entry which is preliminary data.</text>
</comment>
<keyword evidence="1" id="KW-1133">Transmembrane helix</keyword>